<dbReference type="EMBL" id="FORO01000002">
    <property type="protein sequence ID" value="SFI63024.1"/>
    <property type="molecule type" value="Genomic_DNA"/>
</dbReference>
<dbReference type="Proteomes" id="UP000182829">
    <property type="component" value="Unassembled WGS sequence"/>
</dbReference>
<dbReference type="AlphaFoldDB" id="A0A1I3JS54"/>
<dbReference type="RefSeq" id="WP_015233486.1">
    <property type="nucleotide sequence ID" value="NZ_FORO01000002.1"/>
</dbReference>
<organism evidence="1 2">
    <name type="scientific">Natronobacterium gregoryi</name>
    <dbReference type="NCBI Taxonomy" id="44930"/>
    <lineage>
        <taxon>Archaea</taxon>
        <taxon>Methanobacteriati</taxon>
        <taxon>Methanobacteriota</taxon>
        <taxon>Stenosarchaea group</taxon>
        <taxon>Halobacteria</taxon>
        <taxon>Halobacteriales</taxon>
        <taxon>Natrialbaceae</taxon>
        <taxon>Natronobacterium</taxon>
    </lineage>
</organism>
<evidence type="ECO:0000313" key="1">
    <source>
        <dbReference type="EMBL" id="SFI63024.1"/>
    </source>
</evidence>
<gene>
    <name evidence="1" type="ORF">SAMN05443661_102229</name>
</gene>
<evidence type="ECO:0000313" key="2">
    <source>
        <dbReference type="Proteomes" id="UP000182829"/>
    </source>
</evidence>
<accession>A0A1I3JS54</accession>
<dbReference type="GeneID" id="42782809"/>
<protein>
    <submittedName>
        <fullName evidence="1">Uncharacterized protein</fullName>
    </submittedName>
</protein>
<proteinExistence type="predicted"/>
<sequence>MMGDEDDQRPRIEAHLGDVMLDVRGGSGDSLEDVEEVFDRKLPDVVDTYTENRESGDMY</sequence>
<name>A0A1I3JS54_9EURY</name>
<reference evidence="1 2" key="1">
    <citation type="submission" date="2016-10" db="EMBL/GenBank/DDBJ databases">
        <authorList>
            <person name="de Groot N.N."/>
        </authorList>
    </citation>
    <scope>NUCLEOTIDE SEQUENCE [LARGE SCALE GENOMIC DNA]</scope>
    <source>
        <strain evidence="1 2">SP2</strain>
    </source>
</reference>